<feature type="compositionally biased region" description="Basic and acidic residues" evidence="1">
    <location>
        <begin position="355"/>
        <end position="372"/>
    </location>
</feature>
<keyword evidence="4" id="KW-1185">Reference proteome</keyword>
<organism evidence="3 4">
    <name type="scientific">Pichia inconspicua</name>
    <dbReference type="NCBI Taxonomy" id="52247"/>
    <lineage>
        <taxon>Eukaryota</taxon>
        <taxon>Fungi</taxon>
        <taxon>Dikarya</taxon>
        <taxon>Ascomycota</taxon>
        <taxon>Saccharomycotina</taxon>
        <taxon>Pichiomycetes</taxon>
        <taxon>Pichiales</taxon>
        <taxon>Pichiaceae</taxon>
        <taxon>Pichia</taxon>
    </lineage>
</organism>
<dbReference type="Pfam" id="PF12550">
    <property type="entry name" value="GCR1_C"/>
    <property type="match status" value="1"/>
</dbReference>
<dbReference type="GO" id="GO:0000978">
    <property type="term" value="F:RNA polymerase II cis-regulatory region sequence-specific DNA binding"/>
    <property type="evidence" value="ECO:0007669"/>
    <property type="project" value="TreeGrafter"/>
</dbReference>
<feature type="compositionally biased region" description="Acidic residues" evidence="1">
    <location>
        <begin position="380"/>
        <end position="389"/>
    </location>
</feature>
<comment type="caution">
    <text evidence="3">The sequence shown here is derived from an EMBL/GenBank/DDBJ whole genome shotgun (WGS) entry which is preliminary data.</text>
</comment>
<evidence type="ECO:0000259" key="2">
    <source>
        <dbReference type="Pfam" id="PF12550"/>
    </source>
</evidence>
<sequence>MSVQTLSTSSPNCHQNDSIDRDINNSNHDNRINNSDNIENLSSSSKDDKIDPALNSKLNDNNNDNNNNNNKDFDDVVMHDSKDDPDTNNITNLNSSNDSHSLFISHLSTLNNIITENLIGIDTLYPHILNRNYQLKRYIDYISSHDFIQFVQFLEKLEHNDLDLSNDDNEEELTTTTNTIPVNSSDPSRAMQARINSVHASLYQQQIPCIPGTRIPDIDLNNQAKTVKDVWDEWTIGHKNKPPLSKLEKTYGTRWRRGRIAKSAQRRKKIIEFIENEYRKHANILKNINVVVKDLEQYRISKGKGLFWLYGALPDKLYNDAGEPLFKTDNKESQTTNNNKDETSIGDNNTSVENIDDHLKNVDAVEKERNGDDTSMNLVNEEEEEDDDEAVVRNAIDRIKQQENRNDDDDDDDDEDDDDDDDDDDDGVNMQSVADVAAMAALTVEGEDDDHALVNSAALAAAAQHVADQQRRRYQQKKFVKPVTGKSLKNLRQQKNDDDVEIDGDGDGDVEIDSQSRQSMSEFINEDNTDPALSKL</sequence>
<feature type="region of interest" description="Disordered" evidence="1">
    <location>
        <begin position="485"/>
        <end position="536"/>
    </location>
</feature>
<feature type="compositionally biased region" description="Basic and acidic residues" evidence="1">
    <location>
        <begin position="17"/>
        <end position="31"/>
    </location>
</feature>
<reference evidence="3 4" key="1">
    <citation type="journal article" date="2019" name="Front. Genet.">
        <title>Whole-Genome Sequencing of the Opportunistic Yeast Pathogen Candida inconspicua Uncovers Its Hybrid Origin.</title>
        <authorList>
            <person name="Mixao V."/>
            <person name="Hansen A.P."/>
            <person name="Saus E."/>
            <person name="Boekhout T."/>
            <person name="Lass-Florl C."/>
            <person name="Gabaldon T."/>
        </authorList>
    </citation>
    <scope>NUCLEOTIDE SEQUENCE [LARGE SCALE GENOMIC DNA]</scope>
    <source>
        <strain evidence="3 4">CBS 180</strain>
    </source>
</reference>
<proteinExistence type="predicted"/>
<gene>
    <name evidence="3" type="ORF">CANINC_000890</name>
</gene>
<name>A0A4T0X4Z5_9ASCO</name>
<dbReference type="Proteomes" id="UP000307173">
    <property type="component" value="Unassembled WGS sequence"/>
</dbReference>
<feature type="compositionally biased region" description="Basic and acidic residues" evidence="1">
    <location>
        <begin position="395"/>
        <end position="405"/>
    </location>
</feature>
<dbReference type="PANTHER" id="PTHR37784">
    <property type="entry name" value="PROTEIN MSN1"/>
    <property type="match status" value="1"/>
</dbReference>
<dbReference type="InterPro" id="IPR022210">
    <property type="entry name" value="TF_GCR1-like"/>
</dbReference>
<feature type="compositionally biased region" description="Acidic residues" evidence="1">
    <location>
        <begin position="498"/>
        <end position="512"/>
    </location>
</feature>
<feature type="compositionally biased region" description="Basic and acidic residues" evidence="1">
    <location>
        <begin position="71"/>
        <end position="85"/>
    </location>
</feature>
<feature type="region of interest" description="Disordered" evidence="1">
    <location>
        <begin position="166"/>
        <end position="187"/>
    </location>
</feature>
<evidence type="ECO:0000313" key="3">
    <source>
        <dbReference type="EMBL" id="TID30536.1"/>
    </source>
</evidence>
<dbReference type="OrthoDB" id="428577at2759"/>
<dbReference type="STRING" id="52247.A0A4T0X4Z5"/>
<dbReference type="PANTHER" id="PTHR37784:SF2">
    <property type="entry name" value="HIGH-OSMOLARITY-INDUCED TRANSCRIPTION PROTEIN 1"/>
    <property type="match status" value="1"/>
</dbReference>
<dbReference type="AlphaFoldDB" id="A0A4T0X4Z5"/>
<dbReference type="EMBL" id="SELW01000141">
    <property type="protein sequence ID" value="TID30536.1"/>
    <property type="molecule type" value="Genomic_DNA"/>
</dbReference>
<dbReference type="InterPro" id="IPR052146">
    <property type="entry name" value="HOT1"/>
</dbReference>
<dbReference type="GO" id="GO:0000981">
    <property type="term" value="F:DNA-binding transcription factor activity, RNA polymerase II-specific"/>
    <property type="evidence" value="ECO:0007669"/>
    <property type="project" value="TreeGrafter"/>
</dbReference>
<feature type="compositionally biased region" description="Polar residues" evidence="1">
    <location>
        <begin position="1"/>
        <end position="15"/>
    </location>
</feature>
<dbReference type="GO" id="GO:0060963">
    <property type="term" value="P:positive regulation of ribosomal protein gene transcription by RNA polymerase II"/>
    <property type="evidence" value="ECO:0007669"/>
    <property type="project" value="TreeGrafter"/>
</dbReference>
<protein>
    <recommendedName>
        <fullName evidence="2">Transcription activator GCR1-like domain-containing protein</fullName>
    </recommendedName>
</protein>
<feature type="region of interest" description="Disordered" evidence="1">
    <location>
        <begin position="1"/>
        <end position="95"/>
    </location>
</feature>
<feature type="compositionally biased region" description="Acidic residues" evidence="1">
    <location>
        <begin position="406"/>
        <end position="427"/>
    </location>
</feature>
<feature type="region of interest" description="Disordered" evidence="1">
    <location>
        <begin position="324"/>
        <end position="429"/>
    </location>
</feature>
<accession>A0A4T0X4Z5</accession>
<evidence type="ECO:0000313" key="4">
    <source>
        <dbReference type="Proteomes" id="UP000307173"/>
    </source>
</evidence>
<evidence type="ECO:0000256" key="1">
    <source>
        <dbReference type="SAM" id="MobiDB-lite"/>
    </source>
</evidence>
<feature type="compositionally biased region" description="Low complexity" evidence="1">
    <location>
        <begin position="59"/>
        <end position="70"/>
    </location>
</feature>
<feature type="domain" description="Transcription activator GCR1-like" evidence="2">
    <location>
        <begin position="219"/>
        <end position="299"/>
    </location>
</feature>